<comment type="caution">
    <text evidence="5">The sequence shown here is derived from an EMBL/GenBank/DDBJ whole genome shotgun (WGS) entry which is preliminary data.</text>
</comment>
<dbReference type="InterPro" id="IPR036770">
    <property type="entry name" value="Ankyrin_rpt-contain_sf"/>
</dbReference>
<dbReference type="Proteomes" id="UP001165289">
    <property type="component" value="Unassembled WGS sequence"/>
</dbReference>
<reference evidence="5 6" key="1">
    <citation type="journal article" date="2023" name="BMC Biol.">
        <title>The compact genome of the sponge Oopsacas minuta (Hexactinellida) is lacking key metazoan core genes.</title>
        <authorList>
            <person name="Santini S."/>
            <person name="Schenkelaars Q."/>
            <person name="Jourda C."/>
            <person name="Duchesne M."/>
            <person name="Belahbib H."/>
            <person name="Rocher C."/>
            <person name="Selva M."/>
            <person name="Riesgo A."/>
            <person name="Vervoort M."/>
            <person name="Leys S.P."/>
            <person name="Kodjabachian L."/>
            <person name="Le Bivic A."/>
            <person name="Borchiellini C."/>
            <person name="Claverie J.M."/>
            <person name="Renard E."/>
        </authorList>
    </citation>
    <scope>NUCLEOTIDE SEQUENCE [LARGE SCALE GENOMIC DNA]</scope>
    <source>
        <strain evidence="5">SPO-2</strain>
    </source>
</reference>
<dbReference type="Pfam" id="PF13606">
    <property type="entry name" value="Ank_3"/>
    <property type="match status" value="1"/>
</dbReference>
<dbReference type="PANTHER" id="PTHR24198">
    <property type="entry name" value="ANKYRIN REPEAT AND PROTEIN KINASE DOMAIN-CONTAINING PROTEIN"/>
    <property type="match status" value="1"/>
</dbReference>
<keyword evidence="1" id="KW-0677">Repeat</keyword>
<feature type="region of interest" description="Disordered" evidence="4">
    <location>
        <begin position="92"/>
        <end position="129"/>
    </location>
</feature>
<evidence type="ECO:0000256" key="1">
    <source>
        <dbReference type="ARBA" id="ARBA00022737"/>
    </source>
</evidence>
<dbReference type="Gene3D" id="1.25.40.20">
    <property type="entry name" value="Ankyrin repeat-containing domain"/>
    <property type="match status" value="4"/>
</dbReference>
<feature type="repeat" description="ANK" evidence="3">
    <location>
        <begin position="448"/>
        <end position="480"/>
    </location>
</feature>
<accession>A0AAV7KFU9</accession>
<dbReference type="Pfam" id="PF12796">
    <property type="entry name" value="Ank_2"/>
    <property type="match status" value="5"/>
</dbReference>
<keyword evidence="6" id="KW-1185">Reference proteome</keyword>
<dbReference type="EMBL" id="JAKMXF010000033">
    <property type="protein sequence ID" value="KAI6660291.1"/>
    <property type="molecule type" value="Genomic_DNA"/>
</dbReference>
<feature type="repeat" description="ANK" evidence="3">
    <location>
        <begin position="415"/>
        <end position="447"/>
    </location>
</feature>
<feature type="region of interest" description="Disordered" evidence="4">
    <location>
        <begin position="1"/>
        <end position="57"/>
    </location>
</feature>
<organism evidence="5 6">
    <name type="scientific">Oopsacas minuta</name>
    <dbReference type="NCBI Taxonomy" id="111878"/>
    <lineage>
        <taxon>Eukaryota</taxon>
        <taxon>Metazoa</taxon>
        <taxon>Porifera</taxon>
        <taxon>Hexactinellida</taxon>
        <taxon>Hexasterophora</taxon>
        <taxon>Lyssacinosida</taxon>
        <taxon>Leucopsacidae</taxon>
        <taxon>Oopsacas</taxon>
    </lineage>
</organism>
<evidence type="ECO:0000313" key="6">
    <source>
        <dbReference type="Proteomes" id="UP001165289"/>
    </source>
</evidence>
<evidence type="ECO:0000313" key="5">
    <source>
        <dbReference type="EMBL" id="KAI6660291.1"/>
    </source>
</evidence>
<evidence type="ECO:0000256" key="3">
    <source>
        <dbReference type="PROSITE-ProRule" id="PRU00023"/>
    </source>
</evidence>
<feature type="repeat" description="ANK" evidence="3">
    <location>
        <begin position="520"/>
        <end position="553"/>
    </location>
</feature>
<dbReference type="PANTHER" id="PTHR24198:SF165">
    <property type="entry name" value="ANKYRIN REPEAT-CONTAINING PROTEIN-RELATED"/>
    <property type="match status" value="1"/>
</dbReference>
<feature type="repeat" description="ANK" evidence="3">
    <location>
        <begin position="590"/>
        <end position="622"/>
    </location>
</feature>
<dbReference type="PROSITE" id="PS50088">
    <property type="entry name" value="ANK_REPEAT"/>
    <property type="match status" value="7"/>
</dbReference>
<keyword evidence="5" id="KW-0675">Receptor</keyword>
<name>A0AAV7KFU9_9METZ</name>
<dbReference type="SMART" id="SM00248">
    <property type="entry name" value="ANK"/>
    <property type="match status" value="14"/>
</dbReference>
<sequence length="865" mass="96882">MSQQPRLLVRGPTIDFDDVTASPEPEKDSEKIHFIRHDTRTPSPTGDYYLSDSPNPRQREFSRMKKGDVELLQMVNAGYATASLLVEKDKTSDKGLTAPALDQSSSPTRYKRSERSAAKTMRQTKDQSSVDQVDTVTIINDLVSLSQNSPSGASPLHYAQTSRSFSTHVTDTLIEEFNIDINITDNDGDTALHWAVTHSHLENIELLISRGANENICNQSEEAPIHLAIKSGKVDVAYIFFSLKCDRHILYSYRGRNYLHLACEENNIEMVKLILKYSPKGRPGSDALDLPVPLVTLLDHDNLTPIHTAAKKCDSEILDLLLHQVDGAQLKESTLLSESREGFTPLHYSVDAGNLNNVKLLLRHGASPLTASRQQQISSIHLAAITSNTYNEILTELIMWTQGYDPTIVDIRDSQDRAPLHYAATYNHVQSASILHNYGANLNSIDRDGNTPLIVAASKGATKVLQFLLDKGADVTAQNHKGQTALLVSIEEGHWKTARELLTCPDEESKSVLVIIPDDTGQTPLHVICKGSGDYKTMSMLLELHADVNMHDRNRRIPLHYACYYGSNSMSYKLLQEGVWGSMLNDVDYRGHTSLHMAAREGHLEIIKLLLQKGAHITRSLDHDSAFSLACKHGHLKCAQLLYKTNNTMLNWQNVHGHTALHLAAGSGRKDTVLWLLDINSLLLWDNTQKSFADIAIERKEQSLMSAVLGHNRWGEVMKLNSPAAPPPFVSLVQFLPDLAKVILERAITKSSEPPDHKDYYERVNFTFLLSNTSQEQRTPRTLSGVSKQLKAKRNMSKMMSNNLSTRWKTVSQETKPVTPVKKSIISRIKSHYTLSNLLRSRYVYEESSLYALHVSSIFRNNSYN</sequence>
<proteinExistence type="predicted"/>
<dbReference type="AlphaFoldDB" id="A0AAV7KFU9"/>
<gene>
    <name evidence="5" type="ORF">LOD99_13879</name>
</gene>
<feature type="repeat" description="ANK" evidence="3">
    <location>
        <begin position="187"/>
        <end position="219"/>
    </location>
</feature>
<dbReference type="PROSITE" id="PS50297">
    <property type="entry name" value="ANK_REP_REGION"/>
    <property type="match status" value="6"/>
</dbReference>
<evidence type="ECO:0000256" key="4">
    <source>
        <dbReference type="SAM" id="MobiDB-lite"/>
    </source>
</evidence>
<feature type="repeat" description="ANK" evidence="3">
    <location>
        <begin position="656"/>
        <end position="678"/>
    </location>
</feature>
<dbReference type="SUPFAM" id="SSF48403">
    <property type="entry name" value="Ankyrin repeat"/>
    <property type="match status" value="3"/>
</dbReference>
<evidence type="ECO:0000256" key="2">
    <source>
        <dbReference type="ARBA" id="ARBA00023043"/>
    </source>
</evidence>
<protein>
    <submittedName>
        <fullName evidence="5">Transient receptor potential cation channel subfamily A member 1</fullName>
    </submittedName>
</protein>
<feature type="compositionally biased region" description="Basic and acidic residues" evidence="4">
    <location>
        <begin position="24"/>
        <end position="40"/>
    </location>
</feature>
<feature type="repeat" description="ANK" evidence="3">
    <location>
        <begin position="341"/>
        <end position="373"/>
    </location>
</feature>
<dbReference type="InterPro" id="IPR002110">
    <property type="entry name" value="Ankyrin_rpt"/>
</dbReference>
<dbReference type="PRINTS" id="PR01415">
    <property type="entry name" value="ANKYRIN"/>
</dbReference>
<keyword evidence="2 3" id="KW-0040">ANK repeat</keyword>